<proteinExistence type="predicted"/>
<evidence type="ECO:0000256" key="4">
    <source>
        <dbReference type="ARBA" id="ARBA00022801"/>
    </source>
</evidence>
<evidence type="ECO:0000313" key="9">
    <source>
        <dbReference type="Proteomes" id="UP000310506"/>
    </source>
</evidence>
<dbReference type="CDD" id="cd00077">
    <property type="entry name" value="HDc"/>
    <property type="match status" value="1"/>
</dbReference>
<dbReference type="PROSITE" id="PS51831">
    <property type="entry name" value="HD"/>
    <property type="match status" value="1"/>
</dbReference>
<evidence type="ECO:0000256" key="3">
    <source>
        <dbReference type="ARBA" id="ARBA00022741"/>
    </source>
</evidence>
<dbReference type="GO" id="GO:0008803">
    <property type="term" value="F:bis(5'-nucleosyl)-tetraphosphatase (symmetrical) activity"/>
    <property type="evidence" value="ECO:0007669"/>
    <property type="project" value="UniProtKB-EC"/>
</dbReference>
<dbReference type="AlphaFoldDB" id="A0A4S3B424"/>
<dbReference type="NCBIfam" id="TIGR00277">
    <property type="entry name" value="HDIG"/>
    <property type="match status" value="1"/>
</dbReference>
<dbReference type="Gene3D" id="1.10.3210.10">
    <property type="entry name" value="Hypothetical protein af1432"/>
    <property type="match status" value="1"/>
</dbReference>
<keyword evidence="2" id="KW-0479">Metal-binding</keyword>
<dbReference type="PANTHER" id="PTHR35795">
    <property type="entry name" value="SLR1885 PROTEIN"/>
    <property type="match status" value="1"/>
</dbReference>
<dbReference type="EC" id="3.6.1.41" evidence="1"/>
<name>A0A4S3B424_9ENTE</name>
<dbReference type="Pfam" id="PF01966">
    <property type="entry name" value="HD"/>
    <property type="match status" value="1"/>
</dbReference>
<accession>A0A4S3B424</accession>
<dbReference type="GO" id="GO:0046872">
    <property type="term" value="F:metal ion binding"/>
    <property type="evidence" value="ECO:0007669"/>
    <property type="project" value="UniProtKB-KW"/>
</dbReference>
<dbReference type="SUPFAM" id="SSF109604">
    <property type="entry name" value="HD-domain/PDEase-like"/>
    <property type="match status" value="1"/>
</dbReference>
<evidence type="ECO:0000256" key="6">
    <source>
        <dbReference type="ARBA" id="ARBA00049417"/>
    </source>
</evidence>
<dbReference type="InterPro" id="IPR005249">
    <property type="entry name" value="YqeK"/>
</dbReference>
<comment type="catalytic activity">
    <reaction evidence="6">
        <text>P(1),P(4)-bis(5'-adenosyl) tetraphosphate + H2O = 2 ADP + 2 H(+)</text>
        <dbReference type="Rhea" id="RHEA:24252"/>
        <dbReference type="ChEBI" id="CHEBI:15377"/>
        <dbReference type="ChEBI" id="CHEBI:15378"/>
        <dbReference type="ChEBI" id="CHEBI:58141"/>
        <dbReference type="ChEBI" id="CHEBI:456216"/>
        <dbReference type="EC" id="3.6.1.41"/>
    </reaction>
</comment>
<dbReference type="GO" id="GO:0000166">
    <property type="term" value="F:nucleotide binding"/>
    <property type="evidence" value="ECO:0007669"/>
    <property type="project" value="UniProtKB-KW"/>
</dbReference>
<evidence type="ECO:0000256" key="1">
    <source>
        <dbReference type="ARBA" id="ARBA00012506"/>
    </source>
</evidence>
<dbReference type="InterPro" id="IPR003607">
    <property type="entry name" value="HD/PDEase_dom"/>
</dbReference>
<dbReference type="OrthoDB" id="5295945at2"/>
<comment type="caution">
    <text evidence="8">The sequence shown here is derived from an EMBL/GenBank/DDBJ whole genome shotgun (WGS) entry which is preliminary data.</text>
</comment>
<evidence type="ECO:0000313" key="8">
    <source>
        <dbReference type="EMBL" id="THB61562.1"/>
    </source>
</evidence>
<protein>
    <recommendedName>
        <fullName evidence="1">bis(5'-nucleosyl)-tetraphosphatase (symmetrical)</fullName>
        <ecNumber evidence="1">3.6.1.41</ecNumber>
    </recommendedName>
</protein>
<dbReference type="EMBL" id="SDGV01000011">
    <property type="protein sequence ID" value="THB61562.1"/>
    <property type="molecule type" value="Genomic_DNA"/>
</dbReference>
<gene>
    <name evidence="8" type="ORF">ESZ54_04905</name>
</gene>
<dbReference type="NCBIfam" id="TIGR00488">
    <property type="entry name" value="bis(5'-nucleosyl)-tetraphosphatase (symmetrical) YqeK"/>
    <property type="match status" value="1"/>
</dbReference>
<keyword evidence="3" id="KW-0547">Nucleotide-binding</keyword>
<keyword evidence="4" id="KW-0378">Hydrolase</keyword>
<dbReference type="InterPro" id="IPR006675">
    <property type="entry name" value="HDIG_dom"/>
</dbReference>
<dbReference type="Proteomes" id="UP000310506">
    <property type="component" value="Unassembled WGS sequence"/>
</dbReference>
<organism evidence="8 9">
    <name type="scientific">Vagococcus silagei</name>
    <dbReference type="NCBI Taxonomy" id="2508885"/>
    <lineage>
        <taxon>Bacteria</taxon>
        <taxon>Bacillati</taxon>
        <taxon>Bacillota</taxon>
        <taxon>Bacilli</taxon>
        <taxon>Lactobacillales</taxon>
        <taxon>Enterococcaceae</taxon>
        <taxon>Vagococcus</taxon>
    </lineage>
</organism>
<dbReference type="InterPro" id="IPR006674">
    <property type="entry name" value="HD_domain"/>
</dbReference>
<keyword evidence="9" id="KW-1185">Reference proteome</keyword>
<dbReference type="PANTHER" id="PTHR35795:SF1">
    <property type="entry name" value="BIS(5'-NUCLEOSYL)-TETRAPHOSPHATASE, SYMMETRICAL"/>
    <property type="match status" value="1"/>
</dbReference>
<evidence type="ECO:0000256" key="5">
    <source>
        <dbReference type="ARBA" id="ARBA00023004"/>
    </source>
</evidence>
<feature type="domain" description="HD" evidence="7">
    <location>
        <begin position="47"/>
        <end position="162"/>
    </location>
</feature>
<dbReference type="InterPro" id="IPR051094">
    <property type="entry name" value="Diverse_Catalytic_Enzymes"/>
</dbReference>
<reference evidence="8 9" key="1">
    <citation type="submission" date="2019-01" db="EMBL/GenBank/DDBJ databases">
        <title>Vagococcus silagei sp. nov. isolated from brewer's grain.</title>
        <authorList>
            <person name="Guu J.-R."/>
        </authorList>
    </citation>
    <scope>NUCLEOTIDE SEQUENCE [LARGE SCALE GENOMIC DNA]</scope>
    <source>
        <strain evidence="8 9">2B-2</strain>
    </source>
</reference>
<evidence type="ECO:0000259" key="7">
    <source>
        <dbReference type="PROSITE" id="PS51831"/>
    </source>
</evidence>
<evidence type="ECO:0000256" key="2">
    <source>
        <dbReference type="ARBA" id="ARBA00022723"/>
    </source>
</evidence>
<sequence length="216" mass="25347">MKSIYYINYWRYHMEKIDDFLIKLPFCYDKIKENMFFYLNYFQLIGTAQHSLEVAQEAEILADKFGLNPQKAYVAGLLHDIGGVVPDESRVILATELHFNIFEEDKHLPLLLHQNFSAYIAKEHFGIEDEQILSSMACHTTLKPGATEFDKLIFISDKLKWDNKHSAPYFDEVLNQLDISLDKGCLAYFDWLFEVGMPIIHPYTQQAYDELKLKYQ</sequence>
<keyword evidence="5" id="KW-0408">Iron</keyword>